<dbReference type="AlphaFoldDB" id="A0A0A6P8A3"/>
<proteinExistence type="predicted"/>
<dbReference type="EMBL" id="JSZA02000015">
    <property type="protein sequence ID" value="KHD07035.1"/>
    <property type="molecule type" value="Genomic_DNA"/>
</dbReference>
<gene>
    <name evidence="1" type="ORF">PN36_05785</name>
</gene>
<sequence>MKLSHLLIENLNVPLLRFAPFFFVPKPSLCLLNSLKIGYERVDLCQEDSLLNKMTTECN</sequence>
<comment type="caution">
    <text evidence="1">The sequence shown here is derived from an EMBL/GenBank/DDBJ whole genome shotgun (WGS) entry which is preliminary data.</text>
</comment>
<dbReference type="Proteomes" id="UP000030428">
    <property type="component" value="Unassembled WGS sequence"/>
</dbReference>
<name>A0A0A6P8A3_9GAMM</name>
<accession>A0A0A6P8A3</accession>
<reference evidence="1 2" key="1">
    <citation type="journal article" date="2016" name="Front. Microbiol.">
        <title>Single-Cell (Meta-)Genomics of a Dimorphic Candidatus Thiomargarita nelsonii Reveals Genomic Plasticity.</title>
        <authorList>
            <person name="Flood B.E."/>
            <person name="Fliss P."/>
            <person name="Jones D.S."/>
            <person name="Dick G.J."/>
            <person name="Jain S."/>
            <person name="Kaster A.K."/>
            <person name="Winkel M."/>
            <person name="Mussmann M."/>
            <person name="Bailey J."/>
        </authorList>
    </citation>
    <scope>NUCLEOTIDE SEQUENCE [LARGE SCALE GENOMIC DNA]</scope>
    <source>
        <strain evidence="1">Hydrate Ridge</strain>
    </source>
</reference>
<evidence type="ECO:0000313" key="1">
    <source>
        <dbReference type="EMBL" id="KHD07035.1"/>
    </source>
</evidence>
<keyword evidence="2" id="KW-1185">Reference proteome</keyword>
<organism evidence="1 2">
    <name type="scientific">Candidatus Thiomargarita nelsonii</name>
    <dbReference type="NCBI Taxonomy" id="1003181"/>
    <lineage>
        <taxon>Bacteria</taxon>
        <taxon>Pseudomonadati</taxon>
        <taxon>Pseudomonadota</taxon>
        <taxon>Gammaproteobacteria</taxon>
        <taxon>Thiotrichales</taxon>
        <taxon>Thiotrichaceae</taxon>
        <taxon>Thiomargarita</taxon>
    </lineage>
</organism>
<evidence type="ECO:0000313" key="2">
    <source>
        <dbReference type="Proteomes" id="UP000030428"/>
    </source>
</evidence>
<protein>
    <submittedName>
        <fullName evidence="1">Uncharacterized protein</fullName>
    </submittedName>
</protein>